<sequence>MADDRSESSSTIEGDVASADLEAASQNWPLAKCLKRIVDLHERRRKKPARRFLASLASRLEEIPKCLSSSRAAVRFVAVSDTHRYQDKVILPAGEVLLFAGDMVGNYGRSHNVEKHFKEFLAWLSVQSKRYSQVFFIAGNHETFLDDRHGDEGSRYDQLRRFLHDTPNCTYLQNEPAQYRGIRLWGSPVTVSRMEKGGKRYYSRAFERTSVQRSALWADVPEGLDLLMTHCPPHGHLCHHDVGDPLLAARLASMLKPPRFHVFGHDHDFPGVESDGRTVFINVAQDECLRVDPHGGGCALLFDIEAR</sequence>
<organism evidence="2">
    <name type="scientific">Alexandrium catenella</name>
    <name type="common">Red tide dinoflagellate</name>
    <name type="synonym">Gonyaulax catenella</name>
    <dbReference type="NCBI Taxonomy" id="2925"/>
    <lineage>
        <taxon>Eukaryota</taxon>
        <taxon>Sar</taxon>
        <taxon>Alveolata</taxon>
        <taxon>Dinophyceae</taxon>
        <taxon>Gonyaulacales</taxon>
        <taxon>Pyrocystaceae</taxon>
        <taxon>Alexandrium</taxon>
    </lineage>
</organism>
<dbReference type="SUPFAM" id="SSF56300">
    <property type="entry name" value="Metallo-dependent phosphatases"/>
    <property type="match status" value="1"/>
</dbReference>
<dbReference type="PANTHER" id="PTHR12905">
    <property type="entry name" value="METALLOPHOSPHOESTERASE"/>
    <property type="match status" value="1"/>
</dbReference>
<dbReference type="AlphaFoldDB" id="A0A7S1WUS2"/>
<dbReference type="GO" id="GO:0016787">
    <property type="term" value="F:hydrolase activity"/>
    <property type="evidence" value="ECO:0007669"/>
    <property type="project" value="InterPro"/>
</dbReference>
<dbReference type="PANTHER" id="PTHR12905:SF0">
    <property type="entry name" value="CALCINEURIN-LIKE PHOSPHOESTERASE DOMAIN-CONTAINING PROTEIN"/>
    <property type="match status" value="1"/>
</dbReference>
<dbReference type="Gene3D" id="3.60.21.10">
    <property type="match status" value="1"/>
</dbReference>
<proteinExistence type="predicted"/>
<dbReference type="InterPro" id="IPR029052">
    <property type="entry name" value="Metallo-depent_PP-like"/>
</dbReference>
<dbReference type="InterPro" id="IPR004843">
    <property type="entry name" value="Calcineurin-like_PHP"/>
</dbReference>
<dbReference type="EMBL" id="HBGE01110796">
    <property type="protein sequence ID" value="CAD9189296.1"/>
    <property type="molecule type" value="Transcribed_RNA"/>
</dbReference>
<accession>A0A7S1WUS2</accession>
<dbReference type="Pfam" id="PF00149">
    <property type="entry name" value="Metallophos"/>
    <property type="match status" value="1"/>
</dbReference>
<evidence type="ECO:0000259" key="1">
    <source>
        <dbReference type="Pfam" id="PF00149"/>
    </source>
</evidence>
<name>A0A7S1WUS2_ALECA</name>
<protein>
    <recommendedName>
        <fullName evidence="1">Calcineurin-like phosphoesterase domain-containing protein</fullName>
    </recommendedName>
</protein>
<reference evidence="2" key="1">
    <citation type="submission" date="2021-01" db="EMBL/GenBank/DDBJ databases">
        <authorList>
            <person name="Corre E."/>
            <person name="Pelletier E."/>
            <person name="Niang G."/>
            <person name="Scheremetjew M."/>
            <person name="Finn R."/>
            <person name="Kale V."/>
            <person name="Holt S."/>
            <person name="Cochrane G."/>
            <person name="Meng A."/>
            <person name="Brown T."/>
            <person name="Cohen L."/>
        </authorList>
    </citation>
    <scope>NUCLEOTIDE SEQUENCE</scope>
    <source>
        <strain evidence="2">OF101</strain>
    </source>
</reference>
<feature type="domain" description="Calcineurin-like phosphoesterase" evidence="1">
    <location>
        <begin position="75"/>
        <end position="268"/>
    </location>
</feature>
<dbReference type="InterPro" id="IPR051693">
    <property type="entry name" value="UPF0046_metallophosphoest"/>
</dbReference>
<evidence type="ECO:0000313" key="2">
    <source>
        <dbReference type="EMBL" id="CAD9189296.1"/>
    </source>
</evidence>
<gene>
    <name evidence="2" type="ORF">ACAT0790_LOCUS66070</name>
</gene>